<evidence type="ECO:0000313" key="4">
    <source>
        <dbReference type="Proteomes" id="UP001287286"/>
    </source>
</evidence>
<dbReference type="Gene3D" id="2.60.40.200">
    <property type="entry name" value="Superoxide dismutase, copper/zinc binding domain"/>
    <property type="match status" value="1"/>
</dbReference>
<comment type="caution">
    <text evidence="3">The sequence shown here is derived from an EMBL/GenBank/DDBJ whole genome shotgun (WGS) entry which is preliminary data.</text>
</comment>
<proteinExistence type="predicted"/>
<keyword evidence="4" id="KW-1185">Reference proteome</keyword>
<organism evidence="3 4">
    <name type="scientific">Purpureocillium lilacinum</name>
    <name type="common">Paecilomyces lilacinus</name>
    <dbReference type="NCBI Taxonomy" id="33203"/>
    <lineage>
        <taxon>Eukaryota</taxon>
        <taxon>Fungi</taxon>
        <taxon>Dikarya</taxon>
        <taxon>Ascomycota</taxon>
        <taxon>Pezizomycotina</taxon>
        <taxon>Sordariomycetes</taxon>
        <taxon>Hypocreomycetidae</taxon>
        <taxon>Hypocreales</taxon>
        <taxon>Ophiocordycipitaceae</taxon>
        <taxon>Purpureocillium</taxon>
    </lineage>
</organism>
<accession>A0ABR0BPI1</accession>
<dbReference type="InterPro" id="IPR036423">
    <property type="entry name" value="SOD-like_Cu/Zn_dom_sf"/>
</dbReference>
<feature type="region of interest" description="Disordered" evidence="1">
    <location>
        <begin position="589"/>
        <end position="626"/>
    </location>
</feature>
<dbReference type="Proteomes" id="UP001287286">
    <property type="component" value="Unassembled WGS sequence"/>
</dbReference>
<feature type="transmembrane region" description="Helical" evidence="2">
    <location>
        <begin position="633"/>
        <end position="656"/>
    </location>
</feature>
<reference evidence="3 4" key="1">
    <citation type="journal article" date="2024" name="Microbiol. Resour. Announc.">
        <title>Genome annotations for the ascomycete fungi Trichoderma harzianum, Trichoderma aggressivum, and Purpureocillium lilacinum.</title>
        <authorList>
            <person name="Beijen E.P.W."/>
            <person name="Ohm R.A."/>
        </authorList>
    </citation>
    <scope>NUCLEOTIDE SEQUENCE [LARGE SCALE GENOMIC DNA]</scope>
    <source>
        <strain evidence="3 4">CBS 150709</strain>
    </source>
</reference>
<feature type="compositionally biased region" description="Basic and acidic residues" evidence="1">
    <location>
        <begin position="68"/>
        <end position="81"/>
    </location>
</feature>
<keyword evidence="2" id="KW-0472">Membrane</keyword>
<feature type="region of interest" description="Disordered" evidence="1">
    <location>
        <begin position="61"/>
        <end position="106"/>
    </location>
</feature>
<protein>
    <recommendedName>
        <fullName evidence="5">Superoxide dismutase copper/zinc binding domain-containing protein</fullName>
    </recommendedName>
</protein>
<evidence type="ECO:0000313" key="3">
    <source>
        <dbReference type="EMBL" id="KAK4085767.1"/>
    </source>
</evidence>
<evidence type="ECO:0000256" key="2">
    <source>
        <dbReference type="SAM" id="Phobius"/>
    </source>
</evidence>
<evidence type="ECO:0008006" key="5">
    <source>
        <dbReference type="Google" id="ProtNLM"/>
    </source>
</evidence>
<evidence type="ECO:0000256" key="1">
    <source>
        <dbReference type="SAM" id="MobiDB-lite"/>
    </source>
</evidence>
<keyword evidence="2" id="KW-0812">Transmembrane</keyword>
<dbReference type="SUPFAM" id="SSF49329">
    <property type="entry name" value="Cu,Zn superoxide dismutase-like"/>
    <property type="match status" value="1"/>
</dbReference>
<keyword evidence="2" id="KW-1133">Transmembrane helix</keyword>
<name>A0ABR0BPI1_PURLI</name>
<sequence>MGLARLPCRSLMSGRGLLCLAVTIRSTREQSHSLIAQKPPKRACGTLRKRLAVASLSPVFPSCSTRSGAEDWQDRNGRRTEPAPAEPAKSLAPVRGGGLSLRRSGTNTPRTIVRRETKQHMVVAPPPALHPAVDGNHPPDRAVALGARTGDWHQPGPVDVRFADGAFRRFTVTARRRRISQRRCEVVAASAAQPAASGRSDDEKGSAVIQSDCMLISERGRRVPLCRFLFLSYTGRTSAATVTLPPGPVYAAVVLSSPCAVPKGPSLSNAPRSGSRIRSYRRMVPALPLSGRLKQQGVPGWSIGDGRAWDDAPIRVRGNGCQWRPAVGPLHWSLSLPNGQTDSDRKPRCRFPSKLRLRDAWLPPLWYKSPSARPVGSTWCSSPPLPSTSPYPSLALTMRVSGTAAAIAYAALAAAKATQDAPVINGNPAGVRYKAVLPETPFFPVEGLKGNVKGVIIAETPADGVGVKFTVEFSNLPKSGGPFPYHIHVDPVPSDGNCTKTLAHLDPYIRGEDPVCDSTAPETCQVGDLSGKHGKITADPFQVQYVDKFSSLKEGEGSFFGNRSFVLHFGNKTRISCASFVKVHGSDTNTTTTKTKCPTHAPTTVPVSSGVGTGSPTAPTATGAPPTSTVVPIAAAALSSVSLPLMVVAAAAAFFAL</sequence>
<gene>
    <name evidence="3" type="ORF">Purlil1_9927</name>
</gene>
<dbReference type="EMBL" id="JAWRVI010000047">
    <property type="protein sequence ID" value="KAK4085767.1"/>
    <property type="molecule type" value="Genomic_DNA"/>
</dbReference>